<evidence type="ECO:0000256" key="2">
    <source>
        <dbReference type="ARBA" id="ARBA00022676"/>
    </source>
</evidence>
<name>A0A1Y1L5Z1_PHOPY</name>
<evidence type="ECO:0000256" key="1">
    <source>
        <dbReference type="ARBA" id="ARBA00009995"/>
    </source>
</evidence>
<dbReference type="GO" id="GO:0016020">
    <property type="term" value="C:membrane"/>
    <property type="evidence" value="ECO:0007669"/>
    <property type="project" value="UniProtKB-SubCell"/>
</dbReference>
<dbReference type="PROSITE" id="PS00375">
    <property type="entry name" value="UDPGT"/>
    <property type="match status" value="1"/>
</dbReference>
<keyword evidence="3 4" id="KW-0808">Transferase</keyword>
<protein>
    <recommendedName>
        <fullName evidence="5">UDP-glucuronosyltransferase</fullName>
        <ecNumber evidence="5">2.4.1.17</ecNumber>
    </recommendedName>
</protein>
<sequence length="507" mass="58426">MFALLVLCTLSCSGVSASKILGISLTPSYSHQIVFQPLWRELSLRGHQVTTITPNPINDLKLINLTEIDLGFVRLSNLEVKGLMRQSTFLHEIYLMYTFMATMMDKQLEYPPVKQLLNDRSARFDLVIVEYLWTAPLAFAKRFDCPYIGVLSTDGVNSNHRKIGNPAHSSLYPDLFLSYGDKLSIFERVVSFVYELFYEVYFEGVLHELEQKVVHKHFGDHYPSVAEMARNVSMLFVNSDPIFHHNRPLVPGVVQIGGSHYPKEPVDLPPELHPLDDAEFIYFSLGSNVKSEFLKPQTIDMMLEVFGELPYLVLWKFEEDLPNKPSNVIISRWLPQREVLAHPNIKLFITQGGLQSMDEAIHARVPMLGIPIFFDQPFNVKKMVNRGFGLELDHRTLEKSVFKETILEVIQNPRYRNVLRELADLAEDQPMTGIEKAVWWSEYVIRHKGARHLRSPLLDVAWYQYLLLDVFAVLLVGFFVVIYLIVTVCRLVFKSLKSVTEHKRKND</sequence>
<reference evidence="6" key="1">
    <citation type="journal article" date="2016" name="Sci. Rep.">
        <title>Molecular characterization of firefly nuptial gifts: a multi-omics approach sheds light on postcopulatory sexual selection.</title>
        <authorList>
            <person name="Al-Wathiqui N."/>
            <person name="Fallon T.R."/>
            <person name="South A."/>
            <person name="Weng J.K."/>
            <person name="Lewis S.M."/>
        </authorList>
    </citation>
    <scope>NUCLEOTIDE SEQUENCE</scope>
</reference>
<dbReference type="SUPFAM" id="SSF53756">
    <property type="entry name" value="UDP-Glycosyltransferase/glycogen phosphorylase"/>
    <property type="match status" value="1"/>
</dbReference>
<dbReference type="PANTHER" id="PTHR48043:SF159">
    <property type="entry name" value="EG:EG0003.4 PROTEIN-RELATED"/>
    <property type="match status" value="1"/>
</dbReference>
<dbReference type="FunFam" id="3.40.50.2000:FF:000050">
    <property type="entry name" value="UDP-glucuronosyltransferase"/>
    <property type="match status" value="1"/>
</dbReference>
<dbReference type="EC" id="2.4.1.17" evidence="5"/>
<accession>A0A1Y1L5Z1</accession>
<feature type="signal peptide" evidence="5">
    <location>
        <begin position="1"/>
        <end position="17"/>
    </location>
</feature>
<evidence type="ECO:0000313" key="6">
    <source>
        <dbReference type="EMBL" id="JAV67405.1"/>
    </source>
</evidence>
<dbReference type="InterPro" id="IPR035595">
    <property type="entry name" value="UDP_glycos_trans_CS"/>
</dbReference>
<keyword evidence="5" id="KW-1133">Transmembrane helix</keyword>
<comment type="similarity">
    <text evidence="1 4">Belongs to the UDP-glycosyltransferase family.</text>
</comment>
<dbReference type="Pfam" id="PF00201">
    <property type="entry name" value="UDPGT"/>
    <property type="match status" value="1"/>
</dbReference>
<dbReference type="PANTHER" id="PTHR48043">
    <property type="entry name" value="EG:EG0003.4 PROTEIN-RELATED"/>
    <property type="match status" value="1"/>
</dbReference>
<keyword evidence="5" id="KW-0812">Transmembrane</keyword>
<dbReference type="GO" id="GO:0015020">
    <property type="term" value="F:glucuronosyltransferase activity"/>
    <property type="evidence" value="ECO:0007669"/>
    <property type="project" value="UniProtKB-EC"/>
</dbReference>
<keyword evidence="5" id="KW-0472">Membrane</keyword>
<dbReference type="CDD" id="cd03784">
    <property type="entry name" value="GT1_Gtf-like"/>
    <property type="match status" value="1"/>
</dbReference>
<proteinExistence type="inferred from homology"/>
<comment type="catalytic activity">
    <reaction evidence="5">
        <text>glucuronate acceptor + UDP-alpha-D-glucuronate = acceptor beta-D-glucuronoside + UDP + H(+)</text>
        <dbReference type="Rhea" id="RHEA:21032"/>
        <dbReference type="ChEBI" id="CHEBI:15378"/>
        <dbReference type="ChEBI" id="CHEBI:58052"/>
        <dbReference type="ChEBI" id="CHEBI:58223"/>
        <dbReference type="ChEBI" id="CHEBI:132367"/>
        <dbReference type="ChEBI" id="CHEBI:132368"/>
        <dbReference type="EC" id="2.4.1.17"/>
    </reaction>
</comment>
<comment type="subcellular location">
    <subcellularLocation>
        <location evidence="5">Membrane</location>
        <topology evidence="5">Single-pass membrane protein</topology>
    </subcellularLocation>
</comment>
<dbReference type="InterPro" id="IPR050271">
    <property type="entry name" value="UDP-glycosyltransferase"/>
</dbReference>
<feature type="transmembrane region" description="Helical" evidence="5">
    <location>
        <begin position="462"/>
        <end position="493"/>
    </location>
</feature>
<dbReference type="InterPro" id="IPR002213">
    <property type="entry name" value="UDP_glucos_trans"/>
</dbReference>
<dbReference type="AlphaFoldDB" id="A0A1Y1L5Z1"/>
<evidence type="ECO:0000256" key="5">
    <source>
        <dbReference type="RuleBase" id="RU362059"/>
    </source>
</evidence>
<feature type="chain" id="PRO_5011820258" description="UDP-glucuronosyltransferase" evidence="5">
    <location>
        <begin position="18"/>
        <end position="507"/>
    </location>
</feature>
<keyword evidence="5" id="KW-0732">Signal</keyword>
<dbReference type="Gene3D" id="3.40.50.2000">
    <property type="entry name" value="Glycogen Phosphorylase B"/>
    <property type="match status" value="2"/>
</dbReference>
<dbReference type="EMBL" id="GEZM01067817">
    <property type="protein sequence ID" value="JAV67405.1"/>
    <property type="molecule type" value="Transcribed_RNA"/>
</dbReference>
<evidence type="ECO:0000256" key="3">
    <source>
        <dbReference type="ARBA" id="ARBA00022679"/>
    </source>
</evidence>
<organism evidence="6">
    <name type="scientific">Photinus pyralis</name>
    <name type="common">Common eastern firefly</name>
    <name type="synonym">Lampyris pyralis</name>
    <dbReference type="NCBI Taxonomy" id="7054"/>
    <lineage>
        <taxon>Eukaryota</taxon>
        <taxon>Metazoa</taxon>
        <taxon>Ecdysozoa</taxon>
        <taxon>Arthropoda</taxon>
        <taxon>Hexapoda</taxon>
        <taxon>Insecta</taxon>
        <taxon>Pterygota</taxon>
        <taxon>Neoptera</taxon>
        <taxon>Endopterygota</taxon>
        <taxon>Coleoptera</taxon>
        <taxon>Polyphaga</taxon>
        <taxon>Elateriformia</taxon>
        <taxon>Elateroidea</taxon>
        <taxon>Lampyridae</taxon>
        <taxon>Lampyrinae</taxon>
        <taxon>Photinus</taxon>
    </lineage>
</organism>
<evidence type="ECO:0000256" key="4">
    <source>
        <dbReference type="RuleBase" id="RU003718"/>
    </source>
</evidence>
<keyword evidence="2 4" id="KW-0328">Glycosyltransferase</keyword>